<keyword evidence="2" id="KW-1185">Reference proteome</keyword>
<protein>
    <submittedName>
        <fullName evidence="3">Uncharacterized protein LOC112045749</fullName>
    </submittedName>
</protein>
<dbReference type="OrthoDB" id="7228128at2759"/>
<gene>
    <name evidence="3" type="primary">LOC112045749</name>
</gene>
<name>A0A6J1MQC4_BICAN</name>
<reference evidence="3" key="1">
    <citation type="submission" date="2025-08" db="UniProtKB">
        <authorList>
            <consortium name="RefSeq"/>
        </authorList>
    </citation>
    <scope>IDENTIFICATION</scope>
</reference>
<evidence type="ECO:0000313" key="3">
    <source>
        <dbReference type="RefSeq" id="XP_023937825.2"/>
    </source>
</evidence>
<proteinExistence type="predicted"/>
<sequence>MHGSAQLSVDLFQTAAFSKMQCYICVTYLMIIATAHPPKHRETSKSVEKRSIFNDVIQSLRIRSQLPEDINLNDENNIGQNDDSYKYDNEPLQLPSDFEFMPRRNDRIEMPTLKYRFPKSLMLNSSNAKDNKEEVVIYINTPSDFNDVKTTTQKPKKQKRPRPTVDKNKVAIKNTDESESEAEIDTSDIPFVNTMAGQSQIGNRESQTVVKPTVIVNFRGSVMHRESDIKLEKRKSKNDTLMPHNIFNIKQEINLDRAEGQGYMADIKKVPSKVKQNVNVVSNHEKPRIEEDMMMCETASWKAKENKSHTDRKRDVLQILVSI</sequence>
<dbReference type="KEGG" id="bany:112045749"/>
<evidence type="ECO:0000313" key="2">
    <source>
        <dbReference type="Proteomes" id="UP001652582"/>
    </source>
</evidence>
<dbReference type="Proteomes" id="UP001652582">
    <property type="component" value="Chromosome 7"/>
</dbReference>
<organism evidence="2 3">
    <name type="scientific">Bicyclus anynana</name>
    <name type="common">Squinting bush brown butterfly</name>
    <dbReference type="NCBI Taxonomy" id="110368"/>
    <lineage>
        <taxon>Eukaryota</taxon>
        <taxon>Metazoa</taxon>
        <taxon>Ecdysozoa</taxon>
        <taxon>Arthropoda</taxon>
        <taxon>Hexapoda</taxon>
        <taxon>Insecta</taxon>
        <taxon>Pterygota</taxon>
        <taxon>Neoptera</taxon>
        <taxon>Endopterygota</taxon>
        <taxon>Lepidoptera</taxon>
        <taxon>Glossata</taxon>
        <taxon>Ditrysia</taxon>
        <taxon>Papilionoidea</taxon>
        <taxon>Nymphalidae</taxon>
        <taxon>Satyrinae</taxon>
        <taxon>Satyrini</taxon>
        <taxon>Mycalesina</taxon>
        <taxon>Bicyclus</taxon>
    </lineage>
</organism>
<dbReference type="RefSeq" id="XP_023937825.2">
    <property type="nucleotide sequence ID" value="XM_024082057.2"/>
</dbReference>
<evidence type="ECO:0000256" key="1">
    <source>
        <dbReference type="SAM" id="MobiDB-lite"/>
    </source>
</evidence>
<feature type="region of interest" description="Disordered" evidence="1">
    <location>
        <begin position="145"/>
        <end position="183"/>
    </location>
</feature>
<accession>A0A6J1MQC4</accession>
<dbReference type="AlphaFoldDB" id="A0A6J1MQC4"/>
<dbReference type="GeneID" id="112045749"/>